<dbReference type="InterPro" id="IPR001878">
    <property type="entry name" value="Znf_CCHC"/>
</dbReference>
<dbReference type="PANTHER" id="PTHR35317:SF28">
    <property type="entry name" value="ZINC FINGER, CCHC-TYPE, RIBONUCLEASE H-LIKE DOMAIN, GAG-PRE-INTEGRASE DOMAIN PROTEIN-RELATED"/>
    <property type="match status" value="1"/>
</dbReference>
<evidence type="ECO:0000256" key="2">
    <source>
        <dbReference type="SAM" id="MobiDB-lite"/>
    </source>
</evidence>
<keyword evidence="1" id="KW-0862">Zinc</keyword>
<dbReference type="SUPFAM" id="SSF57756">
    <property type="entry name" value="Retrovirus zinc finger-like domains"/>
    <property type="match status" value="1"/>
</dbReference>
<dbReference type="SMART" id="SM00343">
    <property type="entry name" value="ZnF_C2HC"/>
    <property type="match status" value="1"/>
</dbReference>
<reference evidence="4" key="2">
    <citation type="submission" date="2022-03" db="EMBL/GenBank/DDBJ databases">
        <title>Draft title - Genomic analysis of global carrot germplasm unveils the trajectory of domestication and the origin of high carotenoid orange carrot.</title>
        <authorList>
            <person name="Iorizzo M."/>
            <person name="Ellison S."/>
            <person name="Senalik D."/>
            <person name="Macko-Podgorni A."/>
            <person name="Grzebelus D."/>
            <person name="Bostan H."/>
            <person name="Rolling W."/>
            <person name="Curaba J."/>
            <person name="Simon P."/>
        </authorList>
    </citation>
    <scope>NUCLEOTIDE SEQUENCE</scope>
    <source>
        <tissue evidence="4">Leaf</tissue>
    </source>
</reference>
<dbReference type="EMBL" id="CP093345">
    <property type="protein sequence ID" value="WOG92348.1"/>
    <property type="molecule type" value="Genomic_DNA"/>
</dbReference>
<dbReference type="Pfam" id="PF14223">
    <property type="entry name" value="Retrotran_gag_2"/>
    <property type="match status" value="1"/>
</dbReference>
<name>A0AAF0WQ06_DAUCS</name>
<dbReference type="InterPro" id="IPR036875">
    <property type="entry name" value="Znf_CCHC_sf"/>
</dbReference>
<keyword evidence="5" id="KW-1185">Reference proteome</keyword>
<accession>A0AAF0WQ06</accession>
<dbReference type="GO" id="GO:0003676">
    <property type="term" value="F:nucleic acid binding"/>
    <property type="evidence" value="ECO:0007669"/>
    <property type="project" value="InterPro"/>
</dbReference>
<proteinExistence type="predicted"/>
<dbReference type="PROSITE" id="PS50158">
    <property type="entry name" value="ZF_CCHC"/>
    <property type="match status" value="1"/>
</dbReference>
<dbReference type="PANTHER" id="PTHR35317">
    <property type="entry name" value="OS04G0629600 PROTEIN"/>
    <property type="match status" value="1"/>
</dbReference>
<feature type="compositionally biased region" description="Gly residues" evidence="2">
    <location>
        <begin position="106"/>
        <end position="116"/>
    </location>
</feature>
<dbReference type="InterPro" id="IPR054722">
    <property type="entry name" value="PolX-like_BBD"/>
</dbReference>
<dbReference type="Pfam" id="PF00098">
    <property type="entry name" value="zf-CCHC"/>
    <property type="match status" value="1"/>
</dbReference>
<feature type="domain" description="CCHC-type" evidence="3">
    <location>
        <begin position="161"/>
        <end position="175"/>
    </location>
</feature>
<evidence type="ECO:0000313" key="4">
    <source>
        <dbReference type="EMBL" id="WOG92348.1"/>
    </source>
</evidence>
<keyword evidence="1" id="KW-0479">Metal-binding</keyword>
<organism evidence="4 5">
    <name type="scientific">Daucus carota subsp. sativus</name>
    <name type="common">Carrot</name>
    <dbReference type="NCBI Taxonomy" id="79200"/>
    <lineage>
        <taxon>Eukaryota</taxon>
        <taxon>Viridiplantae</taxon>
        <taxon>Streptophyta</taxon>
        <taxon>Embryophyta</taxon>
        <taxon>Tracheophyta</taxon>
        <taxon>Spermatophyta</taxon>
        <taxon>Magnoliopsida</taxon>
        <taxon>eudicotyledons</taxon>
        <taxon>Gunneridae</taxon>
        <taxon>Pentapetalae</taxon>
        <taxon>asterids</taxon>
        <taxon>campanulids</taxon>
        <taxon>Apiales</taxon>
        <taxon>Apiaceae</taxon>
        <taxon>Apioideae</taxon>
        <taxon>Scandiceae</taxon>
        <taxon>Daucinae</taxon>
        <taxon>Daucus</taxon>
        <taxon>Daucus sect. Daucus</taxon>
    </lineage>
</organism>
<gene>
    <name evidence="4" type="ORF">DCAR_0311612</name>
</gene>
<protein>
    <recommendedName>
        <fullName evidence="3">CCHC-type domain-containing protein</fullName>
    </recommendedName>
</protein>
<feature type="region of interest" description="Disordered" evidence="2">
    <location>
        <begin position="91"/>
        <end position="154"/>
    </location>
</feature>
<evidence type="ECO:0000259" key="3">
    <source>
        <dbReference type="PROSITE" id="PS50158"/>
    </source>
</evidence>
<evidence type="ECO:0000313" key="5">
    <source>
        <dbReference type="Proteomes" id="UP000077755"/>
    </source>
</evidence>
<dbReference type="Gene3D" id="4.10.60.10">
    <property type="entry name" value="Zinc finger, CCHC-type"/>
    <property type="match status" value="1"/>
</dbReference>
<sequence length="334" mass="37612">MKSSENIGEFVTRLKTVTNEMKRNGESLDDVRVMEKLLRSLTRKFDYVVTSIEESKDLSTISIDELVGSLQAHEQRMNQYDDASHLEKALQSKVSIGDSSSSSARGRGGFRGGYRGGRGRGRQSYNRGQNSEGYQPSGRGQNFRGRGRGGFQRRDKSQYQCYNCNKYGHFSYECRAPKVEERSHFAEAKEDKDVGSAMFLTYKGDEGGKKNTWYLDSGASNHMTGHKELFTEIDDTISGEVTFGDSSKIPVKGKGTVTIMTKKGEKKYINDVYYIPALKNNIISLGQLVEKGYNIQMQDNSLIIKNKAQELIANVEMSNNRCLRLICKRRCKSA</sequence>
<dbReference type="AlphaFoldDB" id="A0AAF0WQ06"/>
<dbReference type="Proteomes" id="UP000077755">
    <property type="component" value="Chromosome 3"/>
</dbReference>
<dbReference type="Pfam" id="PF22936">
    <property type="entry name" value="Pol_BBD"/>
    <property type="match status" value="1"/>
</dbReference>
<dbReference type="GO" id="GO:0008270">
    <property type="term" value="F:zinc ion binding"/>
    <property type="evidence" value="ECO:0007669"/>
    <property type="project" value="UniProtKB-KW"/>
</dbReference>
<feature type="compositionally biased region" description="Low complexity" evidence="2">
    <location>
        <begin position="92"/>
        <end position="105"/>
    </location>
</feature>
<reference evidence="4" key="1">
    <citation type="journal article" date="2016" name="Nat. Genet.">
        <title>A high-quality carrot genome assembly provides new insights into carotenoid accumulation and asterid genome evolution.</title>
        <authorList>
            <person name="Iorizzo M."/>
            <person name="Ellison S."/>
            <person name="Senalik D."/>
            <person name="Zeng P."/>
            <person name="Satapoomin P."/>
            <person name="Huang J."/>
            <person name="Bowman M."/>
            <person name="Iovene M."/>
            <person name="Sanseverino W."/>
            <person name="Cavagnaro P."/>
            <person name="Yildiz M."/>
            <person name="Macko-Podgorni A."/>
            <person name="Moranska E."/>
            <person name="Grzebelus E."/>
            <person name="Grzebelus D."/>
            <person name="Ashrafi H."/>
            <person name="Zheng Z."/>
            <person name="Cheng S."/>
            <person name="Spooner D."/>
            <person name="Van Deynze A."/>
            <person name="Simon P."/>
        </authorList>
    </citation>
    <scope>NUCLEOTIDE SEQUENCE</scope>
    <source>
        <tissue evidence="4">Leaf</tissue>
    </source>
</reference>
<evidence type="ECO:0000256" key="1">
    <source>
        <dbReference type="PROSITE-ProRule" id="PRU00047"/>
    </source>
</evidence>
<keyword evidence="1" id="KW-0863">Zinc-finger</keyword>